<accession>A0ABW5RFH9</accession>
<dbReference type="Proteomes" id="UP001597497">
    <property type="component" value="Unassembled WGS sequence"/>
</dbReference>
<evidence type="ECO:0000313" key="4">
    <source>
        <dbReference type="Proteomes" id="UP001597497"/>
    </source>
</evidence>
<feature type="domain" description="Erythromycin biosynthesis protein CIII-like C-terminal" evidence="2">
    <location>
        <begin position="259"/>
        <end position="377"/>
    </location>
</feature>
<name>A0ABW5RFH9_9BACL</name>
<dbReference type="RefSeq" id="WP_379930917.1">
    <property type="nucleotide sequence ID" value="NZ_JBHUMM010000043.1"/>
</dbReference>
<gene>
    <name evidence="3" type="ORF">ACFSUC_17380</name>
</gene>
<organism evidence="3 4">
    <name type="scientific">Marinicrinis sediminis</name>
    <dbReference type="NCBI Taxonomy" id="1652465"/>
    <lineage>
        <taxon>Bacteria</taxon>
        <taxon>Bacillati</taxon>
        <taxon>Bacillota</taxon>
        <taxon>Bacilli</taxon>
        <taxon>Bacillales</taxon>
        <taxon>Paenibacillaceae</taxon>
    </lineage>
</organism>
<dbReference type="PANTHER" id="PTHR21015:SF22">
    <property type="entry name" value="GLYCOSYLTRANSFERASE"/>
    <property type="match status" value="1"/>
</dbReference>
<protein>
    <submittedName>
        <fullName evidence="3">Glycosyltransferase</fullName>
    </submittedName>
</protein>
<dbReference type="EMBL" id="JBHUMM010000043">
    <property type="protein sequence ID" value="MFD2673350.1"/>
    <property type="molecule type" value="Genomic_DNA"/>
</dbReference>
<dbReference type="Gene3D" id="3.40.50.2000">
    <property type="entry name" value="Glycogen Phosphorylase B"/>
    <property type="match status" value="2"/>
</dbReference>
<evidence type="ECO:0000259" key="2">
    <source>
        <dbReference type="Pfam" id="PF06722"/>
    </source>
</evidence>
<dbReference type="PANTHER" id="PTHR21015">
    <property type="entry name" value="UDP-N-ACETYLGLUCOSAMINE--N-ACETYLMURAMYL-(PENTAPEPTIDE) PYROPHOSPHORYL-UNDECAPRENOL N-ACETYLGLUCOSAMINE TRANSFERASE 1"/>
    <property type="match status" value="1"/>
</dbReference>
<evidence type="ECO:0000256" key="1">
    <source>
        <dbReference type="ARBA" id="ARBA00023136"/>
    </source>
</evidence>
<proteinExistence type="predicted"/>
<dbReference type="SUPFAM" id="SSF53756">
    <property type="entry name" value="UDP-Glycosyltransferase/glycogen phosphorylase"/>
    <property type="match status" value="1"/>
</dbReference>
<keyword evidence="1" id="KW-0472">Membrane</keyword>
<sequence>MHVFIGLSGGMGPVLRTVPIARQLVQNKMKVTFSVYGPSSQMWIERLGFRHEADTDPTMPGAAFLLPKQPHFYHLDHYYAQQGLLDRHFLSSWIEHRIHMLEKLEADVVIADLSPHTLIAAKVLGIPSISLTQSCLHASGKPLNYWTQTPRNIPKVVPVLNDLLRSYQLPPIERMEECNRGDLDMVPSIPELDPFHDRSVQFVGPISMDLHTDSPSLRPFQEPWPVILVYPGRMTDAAGASGNRLVQAVVQAFGNRPVHVILATDEKLPPALHHSTAFPQNIQIVASYNEEMLGKADLFIHHGGHGSCLSALMSGVPSLIIPTQTEREFNARQAASLGIAEYMLPDTFTSAHLYELSRYMLDDHYQDRTLELRKAVLRRGYRGAKEVSDKVKLIYKRNVHRS</sequence>
<keyword evidence="4" id="KW-1185">Reference proteome</keyword>
<reference evidence="4" key="1">
    <citation type="journal article" date="2019" name="Int. J. Syst. Evol. Microbiol.">
        <title>The Global Catalogue of Microorganisms (GCM) 10K type strain sequencing project: providing services to taxonomists for standard genome sequencing and annotation.</title>
        <authorList>
            <consortium name="The Broad Institute Genomics Platform"/>
            <consortium name="The Broad Institute Genome Sequencing Center for Infectious Disease"/>
            <person name="Wu L."/>
            <person name="Ma J."/>
        </authorList>
    </citation>
    <scope>NUCLEOTIDE SEQUENCE [LARGE SCALE GENOMIC DNA]</scope>
    <source>
        <strain evidence="4">KCTC 33676</strain>
    </source>
</reference>
<dbReference type="Pfam" id="PF06722">
    <property type="entry name" value="EryCIII-like_C"/>
    <property type="match status" value="1"/>
</dbReference>
<evidence type="ECO:0000313" key="3">
    <source>
        <dbReference type="EMBL" id="MFD2673350.1"/>
    </source>
</evidence>
<comment type="caution">
    <text evidence="3">The sequence shown here is derived from an EMBL/GenBank/DDBJ whole genome shotgun (WGS) entry which is preliminary data.</text>
</comment>
<dbReference type="InterPro" id="IPR010610">
    <property type="entry name" value="EryCIII-like_C"/>
</dbReference>